<accession>A0A511YUI3</accession>
<gene>
    <name evidence="4" type="ORF">AFE02nite_05890</name>
</gene>
<keyword evidence="5" id="KW-1185">Reference proteome</keyword>
<evidence type="ECO:0008006" key="6">
    <source>
        <dbReference type="Google" id="ProtNLM"/>
    </source>
</evidence>
<name>A0A511YUI3_9CELL</name>
<feature type="transmembrane region" description="Helical" evidence="3">
    <location>
        <begin position="50"/>
        <end position="69"/>
    </location>
</feature>
<protein>
    <recommendedName>
        <fullName evidence="6">Fimbrial assembly protein</fullName>
    </recommendedName>
</protein>
<organism evidence="4 5">
    <name type="scientific">Actinotalea fermentans</name>
    <dbReference type="NCBI Taxonomy" id="43671"/>
    <lineage>
        <taxon>Bacteria</taxon>
        <taxon>Bacillati</taxon>
        <taxon>Actinomycetota</taxon>
        <taxon>Actinomycetes</taxon>
        <taxon>Micrococcales</taxon>
        <taxon>Cellulomonadaceae</taxon>
        <taxon>Actinotalea</taxon>
    </lineage>
</organism>
<evidence type="ECO:0000256" key="1">
    <source>
        <dbReference type="SAM" id="Coils"/>
    </source>
</evidence>
<dbReference type="AlphaFoldDB" id="A0A511YUI3"/>
<sequence length="239" mass="25599">MSTTTDAPASKGRARLSGRAPALGAPPYPQVNLLPPEVAAARGLARTKRWLALFVALSLVGLAGLYLLGVRAKDAAADDLAAAQQTTQDLNAQKEQYAEVPLVLAELDRAAQARQLSMQTEILWRPYLRALAATAPEGVRIETVRLFGTTVIDPPVPPPDVLGGEGVGTVSLTVESRTVPDTAAWLRALETIPGFEHAWFSQHTLTAENDVAYYSVTATVQINEAAFALRYEPEVEGDE</sequence>
<dbReference type="EMBL" id="BJYK01000001">
    <property type="protein sequence ID" value="GEN78855.1"/>
    <property type="molecule type" value="Genomic_DNA"/>
</dbReference>
<comment type="caution">
    <text evidence="4">The sequence shown here is derived from an EMBL/GenBank/DDBJ whole genome shotgun (WGS) entry which is preliminary data.</text>
</comment>
<dbReference type="Proteomes" id="UP000321484">
    <property type="component" value="Unassembled WGS sequence"/>
</dbReference>
<feature type="coiled-coil region" evidence="1">
    <location>
        <begin position="73"/>
        <end position="100"/>
    </location>
</feature>
<dbReference type="RefSeq" id="WP_034244934.1">
    <property type="nucleotide sequence ID" value="NZ_BJYK01000001.1"/>
</dbReference>
<evidence type="ECO:0000256" key="3">
    <source>
        <dbReference type="SAM" id="Phobius"/>
    </source>
</evidence>
<evidence type="ECO:0000256" key="2">
    <source>
        <dbReference type="SAM" id="MobiDB-lite"/>
    </source>
</evidence>
<reference evidence="4 5" key="1">
    <citation type="submission" date="2019-07" db="EMBL/GenBank/DDBJ databases">
        <title>Whole genome shotgun sequence of Actinotalea fermentans NBRC 105374.</title>
        <authorList>
            <person name="Hosoyama A."/>
            <person name="Uohara A."/>
            <person name="Ohji S."/>
            <person name="Ichikawa N."/>
        </authorList>
    </citation>
    <scope>NUCLEOTIDE SEQUENCE [LARGE SCALE GENOMIC DNA]</scope>
    <source>
        <strain evidence="4 5">NBRC 105374</strain>
    </source>
</reference>
<feature type="region of interest" description="Disordered" evidence="2">
    <location>
        <begin position="1"/>
        <end position="22"/>
    </location>
</feature>
<keyword evidence="1" id="KW-0175">Coiled coil</keyword>
<evidence type="ECO:0000313" key="5">
    <source>
        <dbReference type="Proteomes" id="UP000321484"/>
    </source>
</evidence>
<proteinExistence type="predicted"/>
<keyword evidence="3" id="KW-0472">Membrane</keyword>
<keyword evidence="3" id="KW-1133">Transmembrane helix</keyword>
<keyword evidence="3" id="KW-0812">Transmembrane</keyword>
<dbReference type="OrthoDB" id="5196233at2"/>
<evidence type="ECO:0000313" key="4">
    <source>
        <dbReference type="EMBL" id="GEN78855.1"/>
    </source>
</evidence>